<evidence type="ECO:0000256" key="2">
    <source>
        <dbReference type="SAM" id="SignalP"/>
    </source>
</evidence>
<keyword evidence="5" id="KW-1185">Reference proteome</keyword>
<comment type="caution">
    <text evidence="4">The sequence shown here is derived from an EMBL/GenBank/DDBJ whole genome shotgun (WGS) entry which is preliminary data.</text>
</comment>
<gene>
    <name evidence="4" type="ORF">L2749_20115</name>
</gene>
<dbReference type="RefSeq" id="WP_160053434.1">
    <property type="nucleotide sequence ID" value="NZ_BMQI01000067.1"/>
</dbReference>
<dbReference type="EMBL" id="JAKILJ010000066">
    <property type="protein sequence ID" value="MCL1107523.1"/>
    <property type="molecule type" value="Genomic_DNA"/>
</dbReference>
<dbReference type="Proteomes" id="UP001139408">
    <property type="component" value="Unassembled WGS sequence"/>
</dbReference>
<reference evidence="4" key="1">
    <citation type="submission" date="2022-01" db="EMBL/GenBank/DDBJ databases">
        <title>Whole genome-based taxonomy of the Shewanellaceae.</title>
        <authorList>
            <person name="Martin-Rodriguez A.J."/>
        </authorList>
    </citation>
    <scope>NUCLEOTIDE SEQUENCE</scope>
    <source>
        <strain evidence="4">DSM 23803</strain>
    </source>
</reference>
<organism evidence="4 5">
    <name type="scientific">Shewanella algicola</name>
    <dbReference type="NCBI Taxonomy" id="640633"/>
    <lineage>
        <taxon>Bacteria</taxon>
        <taxon>Pseudomonadati</taxon>
        <taxon>Pseudomonadota</taxon>
        <taxon>Gammaproteobacteria</taxon>
        <taxon>Alteromonadales</taxon>
        <taxon>Shewanellaceae</taxon>
        <taxon>Shewanella</taxon>
    </lineage>
</organism>
<dbReference type="InterPro" id="IPR036280">
    <property type="entry name" value="Multihaem_cyt_sf"/>
</dbReference>
<keyword evidence="1 2" id="KW-0732">Signal</keyword>
<evidence type="ECO:0000256" key="1">
    <source>
        <dbReference type="ARBA" id="ARBA00022729"/>
    </source>
</evidence>
<dbReference type="PANTHER" id="PTHR35038">
    <property type="entry name" value="DISSIMILATORY SULFITE REDUCTASE SIRA"/>
    <property type="match status" value="1"/>
</dbReference>
<name>A0A9X1Z849_9GAMM</name>
<feature type="signal peptide" evidence="2">
    <location>
        <begin position="1"/>
        <end position="26"/>
    </location>
</feature>
<dbReference type="PANTHER" id="PTHR35038:SF5">
    <property type="entry name" value="CYTOCHROME C-TYPE PROTEIN NRFB"/>
    <property type="match status" value="1"/>
</dbReference>
<dbReference type="SUPFAM" id="SSF48695">
    <property type="entry name" value="Multiheme cytochromes"/>
    <property type="match status" value="1"/>
</dbReference>
<sequence length="154" mass="17242">MSRINWLLMLSASVLSLALISQQAHCNDSTEQINNDSCMKCHKRNGKMQGHHALDELNLSCSSCHGEKGNHPKKPNDLMVFSADSDLAVATQNNVCLTCHIPKKLADTEWTHNVHAQKVACSACHQLHPQTDRIMTLTTKQRSDECQRCHSVQR</sequence>
<dbReference type="Gene3D" id="1.10.1130.10">
    <property type="entry name" value="Flavocytochrome C3, Chain A"/>
    <property type="match status" value="1"/>
</dbReference>
<dbReference type="Pfam" id="PF22678">
    <property type="entry name" value="Cytochrom_c_NrfB-like"/>
    <property type="match status" value="1"/>
</dbReference>
<evidence type="ECO:0000313" key="4">
    <source>
        <dbReference type="EMBL" id="MCL1107523.1"/>
    </source>
</evidence>
<dbReference type="InterPro" id="IPR051829">
    <property type="entry name" value="Multiheme_Cytochr_ET"/>
</dbReference>
<dbReference type="GO" id="GO:0016491">
    <property type="term" value="F:oxidoreductase activity"/>
    <property type="evidence" value="ECO:0007669"/>
    <property type="project" value="TreeGrafter"/>
</dbReference>
<dbReference type="AlphaFoldDB" id="A0A9X1Z849"/>
<feature type="chain" id="PRO_5040892960" evidence="2">
    <location>
        <begin position="27"/>
        <end position="154"/>
    </location>
</feature>
<evidence type="ECO:0000313" key="5">
    <source>
        <dbReference type="Proteomes" id="UP001139408"/>
    </source>
</evidence>
<evidence type="ECO:0000259" key="3">
    <source>
        <dbReference type="Pfam" id="PF22678"/>
    </source>
</evidence>
<dbReference type="InterPro" id="IPR053875">
    <property type="entry name" value="Cytochrom_c_NrfB-like_dom"/>
</dbReference>
<feature type="domain" description="Cytochrome c-type protein NrfB-like" evidence="3">
    <location>
        <begin position="61"/>
        <end position="149"/>
    </location>
</feature>
<proteinExistence type="predicted"/>
<protein>
    <submittedName>
        <fullName evidence="4">Nitrite reductase</fullName>
    </submittedName>
</protein>
<accession>A0A9X1Z849</accession>